<dbReference type="AlphaFoldDB" id="A0A290XG13"/>
<sequence>MRILRSVFPSLALVALVLALSACGFHLRNALTLPADLGPVDIVSSDPYSRLARSVERALAAAGAEIAEPGATDVATLNIQSERWASLPASLDAQGRALEYTLRYAVVFSMQDADGRAIVPQQAIELSRDYLAPPTDAIGSESERELLSRELEREMTASIIRRIDAVFRNPQQRPLG</sequence>
<keyword evidence="5 6" id="KW-0449">Lipoprotein</keyword>
<dbReference type="EMBL" id="CP023406">
    <property type="protein sequence ID" value="ATD68067.1"/>
    <property type="molecule type" value="Genomic_DNA"/>
</dbReference>
<comment type="subcellular location">
    <subcellularLocation>
        <location evidence="6">Cell outer membrane</location>
        <topology evidence="6">Lipid-anchor</topology>
    </subcellularLocation>
</comment>
<comment type="similarity">
    <text evidence="6">Belongs to the LptE lipoprotein family.</text>
</comment>
<evidence type="ECO:0000256" key="6">
    <source>
        <dbReference type="HAMAP-Rule" id="MF_01186"/>
    </source>
</evidence>
<keyword evidence="3 6" id="KW-0564">Palmitate</keyword>
<accession>A0A290XG13</accession>
<name>A0A290XG13_9GAMM</name>
<dbReference type="GO" id="GO:1990351">
    <property type="term" value="C:transporter complex"/>
    <property type="evidence" value="ECO:0007669"/>
    <property type="project" value="TreeGrafter"/>
</dbReference>
<keyword evidence="8" id="KW-1185">Reference proteome</keyword>
<dbReference type="PANTHER" id="PTHR38098">
    <property type="entry name" value="LPS-ASSEMBLY LIPOPROTEIN LPTE"/>
    <property type="match status" value="1"/>
</dbReference>
<keyword evidence="1 6" id="KW-0732">Signal</keyword>
<dbReference type="Pfam" id="PF04390">
    <property type="entry name" value="LptE"/>
    <property type="match status" value="1"/>
</dbReference>
<dbReference type="KEGG" id="lum:CNR27_12010"/>
<keyword evidence="2 6" id="KW-0472">Membrane</keyword>
<dbReference type="InterPro" id="IPR007485">
    <property type="entry name" value="LPS_assembly_LptE"/>
</dbReference>
<evidence type="ECO:0000256" key="2">
    <source>
        <dbReference type="ARBA" id="ARBA00023136"/>
    </source>
</evidence>
<comment type="subunit">
    <text evidence="6">Component of the lipopolysaccharide transport and assembly complex. Interacts with LptD.</text>
</comment>
<evidence type="ECO:0000256" key="3">
    <source>
        <dbReference type="ARBA" id="ARBA00023139"/>
    </source>
</evidence>
<dbReference type="Gene3D" id="3.30.160.150">
    <property type="entry name" value="Lipoprotein like domain"/>
    <property type="match status" value="1"/>
</dbReference>
<reference evidence="8" key="1">
    <citation type="submission" date="2017-09" db="EMBL/GenBank/DDBJ databases">
        <title>Luteimonas liuhanmingii sp.nov., isolated from the intestinal contents of Tibetan Plateau Pika in Yushu, Qinghai Province, China.</title>
        <authorList>
            <person name="Gui Z."/>
        </authorList>
    </citation>
    <scope>NUCLEOTIDE SEQUENCE [LARGE SCALE GENOMIC DNA]</scope>
    <source>
        <strain evidence="8">100111</strain>
    </source>
</reference>
<dbReference type="GO" id="GO:0009279">
    <property type="term" value="C:cell outer membrane"/>
    <property type="evidence" value="ECO:0007669"/>
    <property type="project" value="UniProtKB-SubCell"/>
</dbReference>
<dbReference type="RefSeq" id="WP_096299091.1">
    <property type="nucleotide sequence ID" value="NZ_CP023406.1"/>
</dbReference>
<protein>
    <recommendedName>
        <fullName evidence="6">LPS-assembly lipoprotein LptE</fullName>
    </recommendedName>
</protein>
<dbReference type="GO" id="GO:0015920">
    <property type="term" value="P:lipopolysaccharide transport"/>
    <property type="evidence" value="ECO:0007669"/>
    <property type="project" value="TreeGrafter"/>
</dbReference>
<evidence type="ECO:0000313" key="7">
    <source>
        <dbReference type="EMBL" id="ATD68067.1"/>
    </source>
</evidence>
<dbReference type="PROSITE" id="PS51257">
    <property type="entry name" value="PROKAR_LIPOPROTEIN"/>
    <property type="match status" value="1"/>
</dbReference>
<proteinExistence type="inferred from homology"/>
<evidence type="ECO:0000256" key="4">
    <source>
        <dbReference type="ARBA" id="ARBA00023237"/>
    </source>
</evidence>
<comment type="function">
    <text evidence="6">Together with LptD, is involved in the assembly of lipopolysaccharide (LPS) at the surface of the outer membrane. Required for the proper assembly of LptD. Binds LPS and may serve as the LPS recognition site at the outer membrane.</text>
</comment>
<gene>
    <name evidence="6" type="primary">lptE</name>
    <name evidence="7" type="ORF">CNR27_12010</name>
</gene>
<keyword evidence="4 6" id="KW-0998">Cell outer membrane</keyword>
<dbReference type="PANTHER" id="PTHR38098:SF1">
    <property type="entry name" value="LPS-ASSEMBLY LIPOPROTEIN LPTE"/>
    <property type="match status" value="1"/>
</dbReference>
<dbReference type="GO" id="GO:0001530">
    <property type="term" value="F:lipopolysaccharide binding"/>
    <property type="evidence" value="ECO:0007669"/>
    <property type="project" value="TreeGrafter"/>
</dbReference>
<dbReference type="OrthoDB" id="7349153at2"/>
<evidence type="ECO:0000256" key="5">
    <source>
        <dbReference type="ARBA" id="ARBA00023288"/>
    </source>
</evidence>
<dbReference type="HAMAP" id="MF_01186">
    <property type="entry name" value="LPS_assembly_LptE"/>
    <property type="match status" value="1"/>
</dbReference>
<dbReference type="Proteomes" id="UP000218968">
    <property type="component" value="Chromosome"/>
</dbReference>
<evidence type="ECO:0000256" key="1">
    <source>
        <dbReference type="ARBA" id="ARBA00022729"/>
    </source>
</evidence>
<dbReference type="GO" id="GO:0043165">
    <property type="term" value="P:Gram-negative-bacterium-type cell outer membrane assembly"/>
    <property type="evidence" value="ECO:0007669"/>
    <property type="project" value="UniProtKB-UniRule"/>
</dbReference>
<evidence type="ECO:0000313" key="8">
    <source>
        <dbReference type="Proteomes" id="UP000218968"/>
    </source>
</evidence>
<organism evidence="7 8">
    <name type="scientific">Luteimonas chenhongjianii</name>
    <dbReference type="NCBI Taxonomy" id="2006110"/>
    <lineage>
        <taxon>Bacteria</taxon>
        <taxon>Pseudomonadati</taxon>
        <taxon>Pseudomonadota</taxon>
        <taxon>Gammaproteobacteria</taxon>
        <taxon>Lysobacterales</taxon>
        <taxon>Lysobacteraceae</taxon>
        <taxon>Luteimonas</taxon>
    </lineage>
</organism>